<dbReference type="InterPro" id="IPR012910">
    <property type="entry name" value="Plug_dom"/>
</dbReference>
<comment type="similarity">
    <text evidence="2 14 16">Belongs to the TonB-dependent receptor family.</text>
</comment>
<accession>A0A261VCY2</accession>
<dbReference type="RefSeq" id="WP_094815056.1">
    <property type="nucleotide sequence ID" value="NZ_NEVU01000003.1"/>
</dbReference>
<keyword evidence="5" id="KW-0410">Iron transport</keyword>
<dbReference type="InterPro" id="IPR036942">
    <property type="entry name" value="Beta-barrel_TonB_sf"/>
</dbReference>
<dbReference type="InterPro" id="IPR037066">
    <property type="entry name" value="Plug_dom_sf"/>
</dbReference>
<comment type="subcellular location">
    <subcellularLocation>
        <location evidence="1 14">Cell outer membrane</location>
        <topology evidence="1 14">Multi-pass membrane protein</topology>
    </subcellularLocation>
</comment>
<sequence length="835" mass="90655">MGKLPRHATTEALTPSGTLRFPALLTRARLIGIASIIAAAPILDVQAQPAAARTTLTVPAGDLERALTALGQQGGLMISYRTQDVGGQHSPGIDGVYTPEEALTALLSGTGLQAIRQDHGGYIIRRVQPGAPVAELETVTVTGTRAVHVTSEDTGSYAASGTSIFKGAKSLREIPQSVSVLTRQQLDDRDINSLEDALRVMPGISVSTYGGNPGNNGLIWSRGQQIDAYQYDGVVSSLSTSTGDGGGSQSDMAIYDRVELLRGPAGLLTGAGRPSGTVNLVRKRPRKEFGGSAAISAGSWDNYHSTVDVTGPLNEDGSLRGRAVLAGQDRNFSYSPAWNTNWTAYGVLEYDFTPHTTLGVSYTRSENRGNNWWTGQPTYSDGRFLDISRSKRIGVDWNRQANQNDEFSADLTHTFENEWVAKVTGRYAQRHSQYLETYPTSAVNPSNDMATWYARKGSGEDEAMGIDISLSGPFELFGARHDAVLGYSAERYEYDRSLRGATIGSRNVFDPAISRADALNRLSSLTATRSRYKADQSGWYGMTRFSLSDSVKLITGARISDYNAHSWSAANGWSKSPNEASGRVSPYGGIVFDVTNQVSLYTSYADIFRPNTNYGKDGVLAPRVGWQVETGAKGEFFDGRLNASLAVFQIREKNQPMLDATSTGCGPTAGSCYTSAGLTRSRGWEMEISGSPMPNLQLVASYTNSDAIILNAANKSTIGQRVQNELPKQTATFWAYYRLPEGPLAGLNLGLGARWQSKVWYGTSAEEAAGVAIRRQAPYVVVDALVGYQLTPRTEISLNVRNLFDKTYYSRLSYTSYYTTYGEPRSAMLTLRTRF</sequence>
<dbReference type="Gene3D" id="3.55.50.30">
    <property type="match status" value="1"/>
</dbReference>
<dbReference type="InterPro" id="IPR011662">
    <property type="entry name" value="Secretin/TonB_short_N"/>
</dbReference>
<proteinExistence type="inferred from homology"/>
<evidence type="ECO:0000256" key="11">
    <source>
        <dbReference type="ARBA" id="ARBA00023136"/>
    </source>
</evidence>
<dbReference type="GO" id="GO:0009279">
    <property type="term" value="C:cell outer membrane"/>
    <property type="evidence" value="ECO:0007669"/>
    <property type="project" value="UniProtKB-SubCell"/>
</dbReference>
<keyword evidence="10 16" id="KW-0798">TonB box</keyword>
<evidence type="ECO:0000256" key="2">
    <source>
        <dbReference type="ARBA" id="ARBA00009810"/>
    </source>
</evidence>
<dbReference type="Pfam" id="PF07660">
    <property type="entry name" value="STN"/>
    <property type="match status" value="1"/>
</dbReference>
<evidence type="ECO:0000313" key="18">
    <source>
        <dbReference type="EMBL" id="OZI71412.1"/>
    </source>
</evidence>
<dbReference type="OrthoDB" id="174652at2"/>
<evidence type="ECO:0000256" key="16">
    <source>
        <dbReference type="RuleBase" id="RU003357"/>
    </source>
</evidence>
<feature type="short sequence motif" description="TonB C-terminal box" evidence="15">
    <location>
        <begin position="818"/>
        <end position="835"/>
    </location>
</feature>
<evidence type="ECO:0000256" key="15">
    <source>
        <dbReference type="PROSITE-ProRule" id="PRU10144"/>
    </source>
</evidence>
<keyword evidence="8" id="KW-0408">Iron</keyword>
<dbReference type="SUPFAM" id="SSF56935">
    <property type="entry name" value="Porins"/>
    <property type="match status" value="1"/>
</dbReference>
<comment type="caution">
    <text evidence="18">The sequence shown here is derived from an EMBL/GenBank/DDBJ whole genome shotgun (WGS) entry which is preliminary data.</text>
</comment>
<keyword evidence="12" id="KW-0675">Receptor</keyword>
<evidence type="ECO:0000256" key="3">
    <source>
        <dbReference type="ARBA" id="ARBA00022448"/>
    </source>
</evidence>
<dbReference type="Gene3D" id="2.170.130.10">
    <property type="entry name" value="TonB-dependent receptor, plug domain"/>
    <property type="match status" value="1"/>
</dbReference>
<keyword evidence="9" id="KW-0406">Ion transport</keyword>
<evidence type="ECO:0000256" key="8">
    <source>
        <dbReference type="ARBA" id="ARBA00023004"/>
    </source>
</evidence>
<dbReference type="GO" id="GO:0015344">
    <property type="term" value="F:siderophore uptake transmembrane transporter activity"/>
    <property type="evidence" value="ECO:0007669"/>
    <property type="project" value="TreeGrafter"/>
</dbReference>
<dbReference type="PANTHER" id="PTHR32552:SF74">
    <property type="entry name" value="HYDROXAMATE SIDEROPHORE RECEPTOR FHUE"/>
    <property type="match status" value="1"/>
</dbReference>
<evidence type="ECO:0000256" key="4">
    <source>
        <dbReference type="ARBA" id="ARBA00022452"/>
    </source>
</evidence>
<dbReference type="Gene3D" id="2.40.170.20">
    <property type="entry name" value="TonB-dependent receptor, beta-barrel domain"/>
    <property type="match status" value="1"/>
</dbReference>
<evidence type="ECO:0000256" key="12">
    <source>
        <dbReference type="ARBA" id="ARBA00023170"/>
    </source>
</evidence>
<dbReference type="GO" id="GO:0015891">
    <property type="term" value="P:siderophore transport"/>
    <property type="evidence" value="ECO:0007669"/>
    <property type="project" value="InterPro"/>
</dbReference>
<name>A0A261VCY2_9BORD</name>
<dbReference type="InterPro" id="IPR010105">
    <property type="entry name" value="TonB_sidphr_rcpt"/>
</dbReference>
<dbReference type="AlphaFoldDB" id="A0A261VCY2"/>
<dbReference type="PROSITE" id="PS01156">
    <property type="entry name" value="TONB_DEPENDENT_REC_2"/>
    <property type="match status" value="1"/>
</dbReference>
<evidence type="ECO:0000256" key="5">
    <source>
        <dbReference type="ARBA" id="ARBA00022496"/>
    </source>
</evidence>
<evidence type="ECO:0000256" key="7">
    <source>
        <dbReference type="ARBA" id="ARBA00022729"/>
    </source>
</evidence>
<evidence type="ECO:0000256" key="14">
    <source>
        <dbReference type="PROSITE-ProRule" id="PRU01360"/>
    </source>
</evidence>
<organism evidence="18 19">
    <name type="scientific">Bordetella genomosp. 12</name>
    <dbReference type="NCBI Taxonomy" id="463035"/>
    <lineage>
        <taxon>Bacteria</taxon>
        <taxon>Pseudomonadati</taxon>
        <taxon>Pseudomonadota</taxon>
        <taxon>Betaproteobacteria</taxon>
        <taxon>Burkholderiales</taxon>
        <taxon>Alcaligenaceae</taxon>
        <taxon>Bordetella</taxon>
    </lineage>
</organism>
<protein>
    <recommendedName>
        <fullName evidence="17">Secretin/TonB short N-terminal domain-containing protein</fullName>
    </recommendedName>
</protein>
<dbReference type="EMBL" id="NEVU01000003">
    <property type="protein sequence ID" value="OZI71412.1"/>
    <property type="molecule type" value="Genomic_DNA"/>
</dbReference>
<keyword evidence="3 14" id="KW-0813">Transport</keyword>
<dbReference type="FunFam" id="2.170.130.10:FF:000010">
    <property type="entry name" value="Ferripyoverdine receptor"/>
    <property type="match status" value="1"/>
</dbReference>
<dbReference type="PROSITE" id="PS52016">
    <property type="entry name" value="TONB_DEPENDENT_REC_3"/>
    <property type="match status" value="1"/>
</dbReference>
<dbReference type="SMART" id="SM00965">
    <property type="entry name" value="STN"/>
    <property type="match status" value="1"/>
</dbReference>
<keyword evidence="11 14" id="KW-0472">Membrane</keyword>
<dbReference type="NCBIfam" id="TIGR01783">
    <property type="entry name" value="TonB-siderophor"/>
    <property type="match status" value="1"/>
</dbReference>
<evidence type="ECO:0000313" key="19">
    <source>
        <dbReference type="Proteomes" id="UP000216429"/>
    </source>
</evidence>
<keyword evidence="7" id="KW-0732">Signal</keyword>
<evidence type="ECO:0000256" key="1">
    <source>
        <dbReference type="ARBA" id="ARBA00004571"/>
    </source>
</evidence>
<dbReference type="Proteomes" id="UP000216429">
    <property type="component" value="Unassembled WGS sequence"/>
</dbReference>
<dbReference type="InterPro" id="IPR039426">
    <property type="entry name" value="TonB-dep_rcpt-like"/>
</dbReference>
<dbReference type="GO" id="GO:0038023">
    <property type="term" value="F:signaling receptor activity"/>
    <property type="evidence" value="ECO:0007669"/>
    <property type="project" value="InterPro"/>
</dbReference>
<evidence type="ECO:0000256" key="6">
    <source>
        <dbReference type="ARBA" id="ARBA00022692"/>
    </source>
</evidence>
<dbReference type="CDD" id="cd01347">
    <property type="entry name" value="ligand_gated_channel"/>
    <property type="match status" value="1"/>
</dbReference>
<reference evidence="19" key="1">
    <citation type="submission" date="2017-05" db="EMBL/GenBank/DDBJ databases">
        <title>Complete and WGS of Bordetella genogroups.</title>
        <authorList>
            <person name="Spilker T."/>
            <person name="Lipuma J."/>
        </authorList>
    </citation>
    <scope>NUCLEOTIDE SEQUENCE [LARGE SCALE GENOMIC DNA]</scope>
    <source>
        <strain evidence="19">AU6712</strain>
    </source>
</reference>
<dbReference type="Pfam" id="PF00593">
    <property type="entry name" value="TonB_dep_Rec_b-barrel"/>
    <property type="match status" value="1"/>
</dbReference>
<evidence type="ECO:0000256" key="9">
    <source>
        <dbReference type="ARBA" id="ARBA00023065"/>
    </source>
</evidence>
<feature type="domain" description="Secretin/TonB short N-terminal" evidence="17">
    <location>
        <begin position="76"/>
        <end position="127"/>
    </location>
</feature>
<dbReference type="Pfam" id="PF07715">
    <property type="entry name" value="Plug"/>
    <property type="match status" value="1"/>
</dbReference>
<dbReference type="InterPro" id="IPR010917">
    <property type="entry name" value="TonB_rcpt_CS"/>
</dbReference>
<evidence type="ECO:0000256" key="13">
    <source>
        <dbReference type="ARBA" id="ARBA00023237"/>
    </source>
</evidence>
<gene>
    <name evidence="18" type="ORF">CAL22_16425</name>
</gene>
<keyword evidence="13 14" id="KW-0998">Cell outer membrane</keyword>
<keyword evidence="4 14" id="KW-1134">Transmembrane beta strand</keyword>
<evidence type="ECO:0000259" key="17">
    <source>
        <dbReference type="SMART" id="SM00965"/>
    </source>
</evidence>
<evidence type="ECO:0000256" key="10">
    <source>
        <dbReference type="ARBA" id="ARBA00023077"/>
    </source>
</evidence>
<keyword evidence="6 14" id="KW-0812">Transmembrane</keyword>
<dbReference type="PANTHER" id="PTHR32552">
    <property type="entry name" value="FERRICHROME IRON RECEPTOR-RELATED"/>
    <property type="match status" value="1"/>
</dbReference>
<keyword evidence="19" id="KW-1185">Reference proteome</keyword>
<dbReference type="InterPro" id="IPR000531">
    <property type="entry name" value="Beta-barrel_TonB"/>
</dbReference>